<dbReference type="GO" id="GO:0044780">
    <property type="term" value="P:bacterial-type flagellum assembly"/>
    <property type="evidence" value="ECO:0007669"/>
    <property type="project" value="InterPro"/>
</dbReference>
<comment type="function">
    <text evidence="4">Involved in the assembly process of the P-ring formation. It may associate with FlgF on the rod constituting a structure essential for the P-ring assembly or may act as a modulator protein for the P-ring assembly.</text>
</comment>
<reference evidence="6 7" key="1">
    <citation type="submission" date="2018-04" db="EMBL/GenBank/DDBJ databases">
        <title>Genomic Encyclopedia of Type Strains, Phase IV (KMG-IV): sequencing the most valuable type-strain genomes for metagenomic binning, comparative biology and taxonomic classification.</title>
        <authorList>
            <person name="Goeker M."/>
        </authorList>
    </citation>
    <scope>NUCLEOTIDE SEQUENCE [LARGE SCALE GENOMIC DNA]</scope>
    <source>
        <strain evidence="6 7">DSM 7138</strain>
    </source>
</reference>
<organism evidence="6 7">
    <name type="scientific">Mycoplana dimorpha</name>
    <dbReference type="NCBI Taxonomy" id="28320"/>
    <lineage>
        <taxon>Bacteria</taxon>
        <taxon>Pseudomonadati</taxon>
        <taxon>Pseudomonadota</taxon>
        <taxon>Alphaproteobacteria</taxon>
        <taxon>Hyphomicrobiales</taxon>
        <taxon>Rhizobiaceae</taxon>
        <taxon>Mycoplana</taxon>
    </lineage>
</organism>
<dbReference type="AlphaFoldDB" id="A0A2T5BFE5"/>
<proteinExistence type="inferred from homology"/>
<dbReference type="GO" id="GO:0042597">
    <property type="term" value="C:periplasmic space"/>
    <property type="evidence" value="ECO:0007669"/>
    <property type="project" value="UniProtKB-SubCell"/>
</dbReference>
<evidence type="ECO:0000256" key="1">
    <source>
        <dbReference type="ARBA" id="ARBA00004418"/>
    </source>
</evidence>
<dbReference type="OrthoDB" id="8448733at2"/>
<dbReference type="Pfam" id="PF13144">
    <property type="entry name" value="ChapFlgA"/>
    <property type="match status" value="1"/>
</dbReference>
<name>A0A2T5BFE5_MYCDI</name>
<dbReference type="RefSeq" id="WP_108001945.1">
    <property type="nucleotide sequence ID" value="NZ_JBHEEX010000001.1"/>
</dbReference>
<keyword evidence="7" id="KW-1185">Reference proteome</keyword>
<keyword evidence="6" id="KW-0966">Cell projection</keyword>
<evidence type="ECO:0000313" key="6">
    <source>
        <dbReference type="EMBL" id="PTM97696.1"/>
    </source>
</evidence>
<dbReference type="EMBL" id="PZZZ01000002">
    <property type="protein sequence ID" value="PTM97696.1"/>
    <property type="molecule type" value="Genomic_DNA"/>
</dbReference>
<dbReference type="Gene3D" id="2.30.30.760">
    <property type="match status" value="1"/>
</dbReference>
<dbReference type="InterPro" id="IPR017585">
    <property type="entry name" value="SAF_FlgA"/>
</dbReference>
<keyword evidence="6" id="KW-0282">Flagellum</keyword>
<dbReference type="InterPro" id="IPR013974">
    <property type="entry name" value="SAF"/>
</dbReference>
<evidence type="ECO:0000313" key="7">
    <source>
        <dbReference type="Proteomes" id="UP000241247"/>
    </source>
</evidence>
<dbReference type="PANTHER" id="PTHR36307">
    <property type="entry name" value="FLAGELLA BASAL BODY P-RING FORMATION PROTEIN FLGA"/>
    <property type="match status" value="1"/>
</dbReference>
<keyword evidence="6" id="KW-0969">Cilium</keyword>
<dbReference type="CDD" id="cd11614">
    <property type="entry name" value="SAF_CpaB_FlgA_like"/>
    <property type="match status" value="1"/>
</dbReference>
<keyword evidence="4" id="KW-1005">Bacterial flagellum biogenesis</keyword>
<dbReference type="SMART" id="SM00858">
    <property type="entry name" value="SAF"/>
    <property type="match status" value="1"/>
</dbReference>
<keyword evidence="3 4" id="KW-0574">Periplasm</keyword>
<evidence type="ECO:0000256" key="3">
    <source>
        <dbReference type="ARBA" id="ARBA00022764"/>
    </source>
</evidence>
<accession>A0A2T5BFE5</accession>
<gene>
    <name evidence="6" type="ORF">C7449_102575</name>
</gene>
<protein>
    <recommendedName>
        <fullName evidence="4">Flagella basal body P-ring formation protein FlgA</fullName>
    </recommendedName>
</protein>
<feature type="domain" description="SAF" evidence="5">
    <location>
        <begin position="46"/>
        <end position="108"/>
    </location>
</feature>
<comment type="similarity">
    <text evidence="4">Belongs to the FlgA family.</text>
</comment>
<evidence type="ECO:0000259" key="5">
    <source>
        <dbReference type="SMART" id="SM00858"/>
    </source>
</evidence>
<evidence type="ECO:0000256" key="4">
    <source>
        <dbReference type="RuleBase" id="RU362063"/>
    </source>
</evidence>
<keyword evidence="2" id="KW-0732">Signal</keyword>
<sequence>MMFRLKQTSAGKKTNGRARTFAAFLALTFAGVAVGLDAAPAVAQVRYAVVPKRTIYPGEQLDPTQLEEVEVTNPNIAPGFAEEINAVSGLVTKKTLLAGRIILVSALREPFAVARGKTVRLVFQNGPLTISASGMPLEDAGVGDLIKVRNMDSGVIVSGTVMGDHTVHVVAK</sequence>
<evidence type="ECO:0000256" key="2">
    <source>
        <dbReference type="ARBA" id="ARBA00022729"/>
    </source>
</evidence>
<comment type="subcellular location">
    <subcellularLocation>
        <location evidence="1 4">Periplasm</location>
    </subcellularLocation>
</comment>
<comment type="caution">
    <text evidence="6">The sequence shown here is derived from an EMBL/GenBank/DDBJ whole genome shotgun (WGS) entry which is preliminary data.</text>
</comment>
<dbReference type="PANTHER" id="PTHR36307:SF1">
    <property type="entry name" value="FLAGELLA BASAL BODY P-RING FORMATION PROTEIN FLGA"/>
    <property type="match status" value="1"/>
</dbReference>
<dbReference type="Proteomes" id="UP000241247">
    <property type="component" value="Unassembled WGS sequence"/>
</dbReference>
<dbReference type="InterPro" id="IPR039246">
    <property type="entry name" value="Flagellar_FlgA"/>
</dbReference>
<dbReference type="NCBIfam" id="TIGR03170">
    <property type="entry name" value="flgA_cterm"/>
    <property type="match status" value="1"/>
</dbReference>